<gene>
    <name evidence="1" type="ORF">MML48_4g00009930</name>
</gene>
<reference evidence="1" key="1">
    <citation type="submission" date="2022-04" db="EMBL/GenBank/DDBJ databases">
        <title>Chromosome-scale genome assembly of Holotrichia oblita Faldermann.</title>
        <authorList>
            <person name="Rongchong L."/>
        </authorList>
    </citation>
    <scope>NUCLEOTIDE SEQUENCE</scope>
    <source>
        <strain evidence="1">81SQS9</strain>
    </source>
</reference>
<dbReference type="Proteomes" id="UP001056778">
    <property type="component" value="Chromosome 4"/>
</dbReference>
<evidence type="ECO:0000313" key="2">
    <source>
        <dbReference type="Proteomes" id="UP001056778"/>
    </source>
</evidence>
<sequence>MCTLTTFQANIRTLSRTHKTNLNIYKCLIDSSVPYDELKHRYIQFSVYDFDRFSRHDLIGHVVLKGLLDSTDLQQEIEYTMNILCPPQLAFKFAVANKKKRPEKWDENSIAGEEWMRFFMQRHSKSLSIRKPEATSLSRCTSFNKTNINCFFNNLEDVHRRFGPIPPERIWNTDALCQAKSWHQKESSRLEA</sequence>
<organism evidence="1 2">
    <name type="scientific">Holotrichia oblita</name>
    <name type="common">Chafer beetle</name>
    <dbReference type="NCBI Taxonomy" id="644536"/>
    <lineage>
        <taxon>Eukaryota</taxon>
        <taxon>Metazoa</taxon>
        <taxon>Ecdysozoa</taxon>
        <taxon>Arthropoda</taxon>
        <taxon>Hexapoda</taxon>
        <taxon>Insecta</taxon>
        <taxon>Pterygota</taxon>
        <taxon>Neoptera</taxon>
        <taxon>Endopterygota</taxon>
        <taxon>Coleoptera</taxon>
        <taxon>Polyphaga</taxon>
        <taxon>Scarabaeiformia</taxon>
        <taxon>Scarabaeidae</taxon>
        <taxon>Melolonthinae</taxon>
        <taxon>Holotrichia</taxon>
    </lineage>
</organism>
<accession>A0ACB9TAX8</accession>
<dbReference type="EMBL" id="CM043018">
    <property type="protein sequence ID" value="KAI4463946.1"/>
    <property type="molecule type" value="Genomic_DNA"/>
</dbReference>
<protein>
    <submittedName>
        <fullName evidence="1">Synaptotagmin</fullName>
    </submittedName>
</protein>
<evidence type="ECO:0000313" key="1">
    <source>
        <dbReference type="EMBL" id="KAI4463946.1"/>
    </source>
</evidence>
<keyword evidence="2" id="KW-1185">Reference proteome</keyword>
<proteinExistence type="predicted"/>
<name>A0ACB9TAX8_HOLOL</name>
<comment type="caution">
    <text evidence="1">The sequence shown here is derived from an EMBL/GenBank/DDBJ whole genome shotgun (WGS) entry which is preliminary data.</text>
</comment>